<keyword evidence="2" id="KW-1185">Reference proteome</keyword>
<sequence length="62" mass="7450">YLLRYHDFHCVSSYWNDGLDTQHSLPWAPWQRGAEDYQIYMPRILSKNLLHIDTKAWPTIST</sequence>
<proteinExistence type="predicted"/>
<reference evidence="1" key="2">
    <citation type="journal article" date="2021" name="Genome Biol. Evol.">
        <title>Developing a high-quality reference genome for a parasitic bivalve with doubly uniparental inheritance (Bivalvia: Unionida).</title>
        <authorList>
            <person name="Smith C.H."/>
        </authorList>
    </citation>
    <scope>NUCLEOTIDE SEQUENCE</scope>
    <source>
        <strain evidence="1">CHS0354</strain>
        <tissue evidence="1">Mantle</tissue>
    </source>
</reference>
<feature type="non-terminal residue" evidence="1">
    <location>
        <position position="1"/>
    </location>
</feature>
<name>A0AAE0T4D4_9BIVA</name>
<dbReference type="Proteomes" id="UP001195483">
    <property type="component" value="Unassembled WGS sequence"/>
</dbReference>
<accession>A0AAE0T4D4</accession>
<evidence type="ECO:0000313" key="1">
    <source>
        <dbReference type="EMBL" id="KAK3603139.1"/>
    </source>
</evidence>
<reference evidence="1" key="3">
    <citation type="submission" date="2023-05" db="EMBL/GenBank/DDBJ databases">
        <authorList>
            <person name="Smith C.H."/>
        </authorList>
    </citation>
    <scope>NUCLEOTIDE SEQUENCE</scope>
    <source>
        <strain evidence="1">CHS0354</strain>
        <tissue evidence="1">Mantle</tissue>
    </source>
</reference>
<protein>
    <submittedName>
        <fullName evidence="1">Uncharacterized protein</fullName>
    </submittedName>
</protein>
<dbReference type="AlphaFoldDB" id="A0AAE0T4D4"/>
<organism evidence="1 2">
    <name type="scientific">Potamilus streckersoni</name>
    <dbReference type="NCBI Taxonomy" id="2493646"/>
    <lineage>
        <taxon>Eukaryota</taxon>
        <taxon>Metazoa</taxon>
        <taxon>Spiralia</taxon>
        <taxon>Lophotrochozoa</taxon>
        <taxon>Mollusca</taxon>
        <taxon>Bivalvia</taxon>
        <taxon>Autobranchia</taxon>
        <taxon>Heteroconchia</taxon>
        <taxon>Palaeoheterodonta</taxon>
        <taxon>Unionida</taxon>
        <taxon>Unionoidea</taxon>
        <taxon>Unionidae</taxon>
        <taxon>Ambleminae</taxon>
        <taxon>Lampsilini</taxon>
        <taxon>Potamilus</taxon>
    </lineage>
</organism>
<comment type="caution">
    <text evidence="1">The sequence shown here is derived from an EMBL/GenBank/DDBJ whole genome shotgun (WGS) entry which is preliminary data.</text>
</comment>
<reference evidence="1" key="1">
    <citation type="journal article" date="2021" name="Genome Biol. Evol.">
        <title>A High-Quality Reference Genome for a Parasitic Bivalve with Doubly Uniparental Inheritance (Bivalvia: Unionida).</title>
        <authorList>
            <person name="Smith C.H."/>
        </authorList>
    </citation>
    <scope>NUCLEOTIDE SEQUENCE</scope>
    <source>
        <strain evidence="1">CHS0354</strain>
    </source>
</reference>
<dbReference type="EMBL" id="JAEAOA010002359">
    <property type="protein sequence ID" value="KAK3603139.1"/>
    <property type="molecule type" value="Genomic_DNA"/>
</dbReference>
<evidence type="ECO:0000313" key="2">
    <source>
        <dbReference type="Proteomes" id="UP001195483"/>
    </source>
</evidence>
<gene>
    <name evidence="1" type="ORF">CHS0354_042962</name>
</gene>